<keyword evidence="6" id="KW-0472">Membrane</keyword>
<evidence type="ECO:0000256" key="2">
    <source>
        <dbReference type="ARBA" id="ARBA00007613"/>
    </source>
</evidence>
<reference evidence="9" key="2">
    <citation type="submission" date="2022-06" db="EMBL/GenBank/DDBJ databases">
        <title>Xiashengella guii gen. nov. sp. nov., a bacterium isolated form anaerobic digestion tank.</title>
        <authorList>
            <person name="Huang H."/>
        </authorList>
    </citation>
    <scope>NUCLEOTIDE SEQUENCE</scope>
    <source>
        <strain evidence="9">Ai-910</strain>
    </source>
</reference>
<dbReference type="InterPro" id="IPR051906">
    <property type="entry name" value="TolC-like"/>
</dbReference>
<dbReference type="Gene3D" id="1.20.1600.10">
    <property type="entry name" value="Outer membrane efflux proteins (OEP)"/>
    <property type="match status" value="1"/>
</dbReference>
<keyword evidence="5" id="KW-0812">Transmembrane</keyword>
<evidence type="ECO:0000313" key="9">
    <source>
        <dbReference type="EMBL" id="URW79717.1"/>
    </source>
</evidence>
<dbReference type="PANTHER" id="PTHR30026:SF20">
    <property type="entry name" value="OUTER MEMBRANE PROTEIN TOLC"/>
    <property type="match status" value="1"/>
</dbReference>
<dbReference type="PANTHER" id="PTHR30026">
    <property type="entry name" value="OUTER MEMBRANE PROTEIN TOLC"/>
    <property type="match status" value="1"/>
</dbReference>
<gene>
    <name evidence="9" type="ORF">M9189_12775</name>
</gene>
<evidence type="ECO:0000256" key="1">
    <source>
        <dbReference type="ARBA" id="ARBA00004442"/>
    </source>
</evidence>
<protein>
    <submittedName>
        <fullName evidence="9">TolC family protein</fullName>
    </submittedName>
</protein>
<sequence length="447" mass="50078">MQTIKMYIFLLALTSTVSLGAQEAESPKTAWTLEQCIEYARVNNIALKRQKLNADYAKNRYEQSKLELLPSLNASSNYNMTSGKAPDPNSFQLFDVTIQTSNYSISSSVPVFQGLTIRNTIKKNESDWKAAIEDAQKVENDIALAITSYYAQVLFNKELLAAAKLQLETVNQQVERTERLVQAGTLAEGSLLEIKSIAAREALNVTQLENSLRLSLIDLALALNLESVEQFDVVSPTLPDFTGMELAEGSLVLDYALDNLPQIKAAEYRTESSIKDLQIAKGYLLPSLSVGAGWSTFVTKHKKLQDFDFGESFKDNGSQYVGFNLYIPIFNGLSTRTSVKNAKIGVLNSQLALEQERLTLRKEIQQASADADAAFRQYLAAQSAVDSYRESFRYTEKRYNVGMVNVVDYNVAKSEYMKAEADFLQAKYTYFLRLKILDFYQGKPIVL</sequence>
<dbReference type="Proteomes" id="UP001056426">
    <property type="component" value="Chromosome"/>
</dbReference>
<dbReference type="Pfam" id="PF02321">
    <property type="entry name" value="OEP"/>
    <property type="match status" value="2"/>
</dbReference>
<evidence type="ECO:0000313" key="10">
    <source>
        <dbReference type="Proteomes" id="UP001056426"/>
    </source>
</evidence>
<dbReference type="GO" id="GO:0009279">
    <property type="term" value="C:cell outer membrane"/>
    <property type="evidence" value="ECO:0007669"/>
    <property type="project" value="UniProtKB-SubCell"/>
</dbReference>
<evidence type="ECO:0000256" key="3">
    <source>
        <dbReference type="ARBA" id="ARBA00022448"/>
    </source>
</evidence>
<organism evidence="9 10">
    <name type="scientific">Xiashengella succiniciproducens</name>
    <dbReference type="NCBI Taxonomy" id="2949635"/>
    <lineage>
        <taxon>Bacteria</taxon>
        <taxon>Pseudomonadati</taxon>
        <taxon>Bacteroidota</taxon>
        <taxon>Bacteroidia</taxon>
        <taxon>Marinilabiliales</taxon>
        <taxon>Marinilabiliaceae</taxon>
        <taxon>Xiashengella</taxon>
    </lineage>
</organism>
<keyword evidence="8" id="KW-0732">Signal</keyword>
<proteinExistence type="inferred from homology"/>
<dbReference type="RefSeq" id="WP_250723793.1">
    <property type="nucleotide sequence ID" value="NZ_CP098400.1"/>
</dbReference>
<keyword evidence="7" id="KW-0998">Cell outer membrane</keyword>
<dbReference type="AlphaFoldDB" id="A0A9J6ZPW5"/>
<dbReference type="GO" id="GO:0015288">
    <property type="term" value="F:porin activity"/>
    <property type="evidence" value="ECO:0007669"/>
    <property type="project" value="TreeGrafter"/>
</dbReference>
<comment type="subcellular location">
    <subcellularLocation>
        <location evidence="1">Cell outer membrane</location>
    </subcellularLocation>
</comment>
<dbReference type="GO" id="GO:1990281">
    <property type="term" value="C:efflux pump complex"/>
    <property type="evidence" value="ECO:0007669"/>
    <property type="project" value="TreeGrafter"/>
</dbReference>
<evidence type="ECO:0000256" key="4">
    <source>
        <dbReference type="ARBA" id="ARBA00022452"/>
    </source>
</evidence>
<name>A0A9J6ZPW5_9BACT</name>
<accession>A0A9J6ZPW5</accession>
<dbReference type="EMBL" id="CP098400">
    <property type="protein sequence ID" value="URW79717.1"/>
    <property type="molecule type" value="Genomic_DNA"/>
</dbReference>
<evidence type="ECO:0000256" key="5">
    <source>
        <dbReference type="ARBA" id="ARBA00022692"/>
    </source>
</evidence>
<keyword evidence="10" id="KW-1185">Reference proteome</keyword>
<dbReference type="InterPro" id="IPR003423">
    <property type="entry name" value="OMP_efflux"/>
</dbReference>
<dbReference type="KEGG" id="alkq:M9189_12775"/>
<evidence type="ECO:0000256" key="7">
    <source>
        <dbReference type="ARBA" id="ARBA00023237"/>
    </source>
</evidence>
<evidence type="ECO:0000256" key="6">
    <source>
        <dbReference type="ARBA" id="ARBA00023136"/>
    </source>
</evidence>
<keyword evidence="3" id="KW-0813">Transport</keyword>
<keyword evidence="4" id="KW-1134">Transmembrane beta strand</keyword>
<feature type="signal peptide" evidence="8">
    <location>
        <begin position="1"/>
        <end position="20"/>
    </location>
</feature>
<comment type="similarity">
    <text evidence="2">Belongs to the outer membrane factor (OMF) (TC 1.B.17) family.</text>
</comment>
<feature type="chain" id="PRO_5039927281" evidence="8">
    <location>
        <begin position="21"/>
        <end position="447"/>
    </location>
</feature>
<reference evidence="9" key="1">
    <citation type="submission" date="2022-05" db="EMBL/GenBank/DDBJ databases">
        <authorList>
            <person name="Sun X."/>
        </authorList>
    </citation>
    <scope>NUCLEOTIDE SEQUENCE</scope>
    <source>
        <strain evidence="9">Ai-910</strain>
    </source>
</reference>
<evidence type="ECO:0000256" key="8">
    <source>
        <dbReference type="SAM" id="SignalP"/>
    </source>
</evidence>
<dbReference type="SUPFAM" id="SSF56954">
    <property type="entry name" value="Outer membrane efflux proteins (OEP)"/>
    <property type="match status" value="1"/>
</dbReference>
<dbReference type="GO" id="GO:0015562">
    <property type="term" value="F:efflux transmembrane transporter activity"/>
    <property type="evidence" value="ECO:0007669"/>
    <property type="project" value="InterPro"/>
</dbReference>